<feature type="region of interest" description="Disordered" evidence="2">
    <location>
        <begin position="359"/>
        <end position="384"/>
    </location>
</feature>
<dbReference type="Proteomes" id="UP000184330">
    <property type="component" value="Unassembled WGS sequence"/>
</dbReference>
<proteinExistence type="predicted"/>
<organism evidence="3 4">
    <name type="scientific">Phialocephala subalpina</name>
    <dbReference type="NCBI Taxonomy" id="576137"/>
    <lineage>
        <taxon>Eukaryota</taxon>
        <taxon>Fungi</taxon>
        <taxon>Dikarya</taxon>
        <taxon>Ascomycota</taxon>
        <taxon>Pezizomycotina</taxon>
        <taxon>Leotiomycetes</taxon>
        <taxon>Helotiales</taxon>
        <taxon>Mollisiaceae</taxon>
        <taxon>Phialocephala</taxon>
        <taxon>Phialocephala fortinii species complex</taxon>
    </lineage>
</organism>
<accession>A0A1L7WJ27</accession>
<feature type="region of interest" description="Disordered" evidence="2">
    <location>
        <begin position="444"/>
        <end position="466"/>
    </location>
</feature>
<protein>
    <submittedName>
        <fullName evidence="3">Uncharacterized protein</fullName>
    </submittedName>
</protein>
<evidence type="ECO:0000256" key="1">
    <source>
        <dbReference type="SAM" id="Coils"/>
    </source>
</evidence>
<keyword evidence="4" id="KW-1185">Reference proteome</keyword>
<gene>
    <name evidence="3" type="ORF">PAC_02654</name>
</gene>
<reference evidence="3 4" key="1">
    <citation type="submission" date="2016-03" db="EMBL/GenBank/DDBJ databases">
        <authorList>
            <person name="Ploux O."/>
        </authorList>
    </citation>
    <scope>NUCLEOTIDE SEQUENCE [LARGE SCALE GENOMIC DNA]</scope>
    <source>
        <strain evidence="3 4">UAMH 11012</strain>
    </source>
</reference>
<sequence length="947" mass="107376">MPALDIQNGNPRPRKVTPLIQEKVDLFEVQRPDQPAPQQHEDEEDELNVESFEEHYSEDQDSEWQESEEIAPPTVYAYTSGSLDPPSSEPVQYPIDPRAPAAFRYAYVDNDGQIMYLDEDVPLEAMASDREYPRVPVTPSMLGTYALMRGSAGLIGDPMHHALYPVPKRNWGTGRIKIPMFKGKQSWEGLYRGTSFWWDPLVRRPAVPQPPRSGATRGPNIRNKQGELLTYTEYMDRYLAMIGKNHHKGDMVYDNFGYVRDLSTSALVDPDTTRGMLPDEYSPQSHLGNAEEGKGGVLPDIRQSQNLGPRLMAPREMEAFYEEFVNDVQDHVDAEGDPRNFRITPTIFEKWAYGAQRGESYEQEPVDPGNTIWTKQPKTEEPTRNLKRREWGFCLESGEDQWDGHPEEGFPTLQTEPKGVDMNMLPAQFHRQLPLVHRKFQRQAFGGAQDDQKTHLTPPSTATDPSIISDDRIIRSLGGEEFANMQKSLGDRLQAVEDVLDEWVLLGDKLSKSQIEEWELGKEVYFLNARLERDRMQEFRSFCRDLQEDTPFSNDSGSVRSYFEGEDTPQILHEAARAVMAAKNYLQGTPLAITYGDRSPAAGHETPINLGYGHSPRTNEGGHFSNHSHQAENEDSTSDGAGAHDSSCECTDHDGTFTIGTGVSLASFETTNDANGGDDQTPLVARGVKGRVYALSPVKKAPSLSSSNSDVGFRFSKSKSKGAGKLREIRMNEDSFINRAKAAGLPIEVEGEEASFSNRAENSRFSAYVEDDHEEDAISNQPRADGFDYDDFYPEDSDYNTPPTAKVASSWDLNPDLGDPFKPYNPMFPTLLAPFPPNKEERRRNTFRRHFAERLEEKDIELERTKVINEEYGQEIEEILKEIAELRGKKEELLHAFGVERHEQIPGFYVPQPAPREMFVFEKVRKEQEQRDADMGEREEWMKHKTV</sequence>
<keyword evidence="1" id="KW-0175">Coiled coil</keyword>
<evidence type="ECO:0000256" key="2">
    <source>
        <dbReference type="SAM" id="MobiDB-lite"/>
    </source>
</evidence>
<dbReference type="EMBL" id="FJOG01000003">
    <property type="protein sequence ID" value="CZR52777.1"/>
    <property type="molecule type" value="Genomic_DNA"/>
</dbReference>
<evidence type="ECO:0000313" key="3">
    <source>
        <dbReference type="EMBL" id="CZR52777.1"/>
    </source>
</evidence>
<feature type="coiled-coil region" evidence="1">
    <location>
        <begin position="862"/>
        <end position="896"/>
    </location>
</feature>
<name>A0A1L7WJ27_9HELO</name>
<feature type="region of interest" description="Disordered" evidence="2">
    <location>
        <begin position="604"/>
        <end position="647"/>
    </location>
</feature>
<feature type="region of interest" description="Disordered" evidence="2">
    <location>
        <begin position="27"/>
        <end position="68"/>
    </location>
</feature>
<evidence type="ECO:0000313" key="4">
    <source>
        <dbReference type="Proteomes" id="UP000184330"/>
    </source>
</evidence>
<dbReference type="AlphaFoldDB" id="A0A1L7WJ27"/>
<feature type="compositionally biased region" description="Acidic residues" evidence="2">
    <location>
        <begin position="59"/>
        <end position="68"/>
    </location>
</feature>
<feature type="region of interest" description="Disordered" evidence="2">
    <location>
        <begin position="280"/>
        <end position="302"/>
    </location>
</feature>
<feature type="compositionally biased region" description="Polar residues" evidence="2">
    <location>
        <begin position="455"/>
        <end position="464"/>
    </location>
</feature>
<dbReference type="OrthoDB" id="3431248at2759"/>